<evidence type="ECO:0000313" key="3">
    <source>
        <dbReference type="Proteomes" id="UP000250086"/>
    </source>
</evidence>
<dbReference type="Pfam" id="PF13182">
    <property type="entry name" value="DUF4007"/>
    <property type="match status" value="1"/>
</dbReference>
<accession>A0A2X0V501</accession>
<keyword evidence="3" id="KW-1185">Reference proteome</keyword>
<proteinExistence type="predicted"/>
<sequence>MVKSSSNTYVSVSFSGHQTFPLKLLWPYKVYHYFYENSKRADKGLEAMLELGLGSNMVSSAIFWSKAIGIIDSRHHVTSLGKLIFGTEETEGLDIYGEKITTLYLYHWILSRNSGICTTICYLFNKFEKSIFTRDELKEAIKNEIDHLLELRLIPKPISENTINKDVDTILRMYCPSNKDFGKLGTKLKDMRNQEEVAEYIFLPSNLIDFSDVNQQKFILKRSRKEGLSAELFAFCLLDFWTTVSEQLISLDFEDIKSRQTSPGMIFRLDDDSLHNYMTELKDITDDLLEWSVQTGIRHVIYKGRESKSRCQEIEQLKQKLLVKALQNDN</sequence>
<protein>
    <recommendedName>
        <fullName evidence="1">DUF4007 domain-containing protein</fullName>
    </recommendedName>
</protein>
<evidence type="ECO:0000313" key="2">
    <source>
        <dbReference type="EMBL" id="SPT69589.1"/>
    </source>
</evidence>
<dbReference type="AlphaFoldDB" id="A0A2X0V501"/>
<gene>
    <name evidence="2" type="ORF">NCTC13093_00967</name>
</gene>
<feature type="domain" description="DUF4007" evidence="1">
    <location>
        <begin position="14"/>
        <end position="314"/>
    </location>
</feature>
<dbReference type="Proteomes" id="UP000250086">
    <property type="component" value="Unassembled WGS sequence"/>
</dbReference>
<dbReference type="RefSeq" id="WP_113743746.1">
    <property type="nucleotide sequence ID" value="NZ_UAPV01000001.1"/>
</dbReference>
<dbReference type="InterPro" id="IPR025248">
    <property type="entry name" value="DUF4007"/>
</dbReference>
<reference evidence="2 3" key="1">
    <citation type="submission" date="2018-06" db="EMBL/GenBank/DDBJ databases">
        <authorList>
            <consortium name="Pathogen Informatics"/>
            <person name="Doyle S."/>
        </authorList>
    </citation>
    <scope>NUCLEOTIDE SEQUENCE [LARGE SCALE GENOMIC DNA]</scope>
    <source>
        <strain evidence="2 3">NCTC13093</strain>
    </source>
</reference>
<dbReference type="EMBL" id="UAPV01000001">
    <property type="protein sequence ID" value="SPT69589.1"/>
    <property type="molecule type" value="Genomic_DNA"/>
</dbReference>
<evidence type="ECO:0000259" key="1">
    <source>
        <dbReference type="Pfam" id="PF13182"/>
    </source>
</evidence>
<name>A0A2X0V501_9GAMM</name>
<organism evidence="2 3">
    <name type="scientific">Anaerobiospirillum thomasii</name>
    <dbReference type="NCBI Taxonomy" id="179995"/>
    <lineage>
        <taxon>Bacteria</taxon>
        <taxon>Pseudomonadati</taxon>
        <taxon>Pseudomonadota</taxon>
        <taxon>Gammaproteobacteria</taxon>
        <taxon>Aeromonadales</taxon>
        <taxon>Succinivibrionaceae</taxon>
        <taxon>Anaerobiospirillum</taxon>
    </lineage>
</organism>